<reference evidence="2 3" key="1">
    <citation type="submission" date="2021-06" db="EMBL/GenBank/DDBJ databases">
        <title>Caerostris extrusa draft genome.</title>
        <authorList>
            <person name="Kono N."/>
            <person name="Arakawa K."/>
        </authorList>
    </citation>
    <scope>NUCLEOTIDE SEQUENCE [LARGE SCALE GENOMIC DNA]</scope>
</reference>
<feature type="compositionally biased region" description="Basic and acidic residues" evidence="1">
    <location>
        <begin position="10"/>
        <end position="20"/>
    </location>
</feature>
<evidence type="ECO:0000313" key="3">
    <source>
        <dbReference type="Proteomes" id="UP001054945"/>
    </source>
</evidence>
<feature type="region of interest" description="Disordered" evidence="1">
    <location>
        <begin position="1"/>
        <end position="25"/>
    </location>
</feature>
<proteinExistence type="predicted"/>
<name>A0AAV4N6G0_CAEEX</name>
<comment type="caution">
    <text evidence="2">The sequence shown here is derived from an EMBL/GenBank/DDBJ whole genome shotgun (WGS) entry which is preliminary data.</text>
</comment>
<evidence type="ECO:0000313" key="2">
    <source>
        <dbReference type="EMBL" id="GIX79611.1"/>
    </source>
</evidence>
<dbReference type="EMBL" id="BPLR01020514">
    <property type="protein sequence ID" value="GIX79611.1"/>
    <property type="molecule type" value="Genomic_DNA"/>
</dbReference>
<dbReference type="Proteomes" id="UP001054945">
    <property type="component" value="Unassembled WGS sequence"/>
</dbReference>
<sequence>MGNSSANASRPEKESTRHASAELTGDFGECDNGDVLWEARKTVGDLVPKKSDAMHHSSTIRIDFRMCAAHTRSHMSKLEAKVIDAEFLSKCLSTRKGEH</sequence>
<evidence type="ECO:0000256" key="1">
    <source>
        <dbReference type="SAM" id="MobiDB-lite"/>
    </source>
</evidence>
<dbReference type="AlphaFoldDB" id="A0AAV4N6G0"/>
<protein>
    <submittedName>
        <fullName evidence="2">Uncharacterized protein</fullName>
    </submittedName>
</protein>
<accession>A0AAV4N6G0</accession>
<organism evidence="2 3">
    <name type="scientific">Caerostris extrusa</name>
    <name type="common">Bark spider</name>
    <name type="synonym">Caerostris bankana</name>
    <dbReference type="NCBI Taxonomy" id="172846"/>
    <lineage>
        <taxon>Eukaryota</taxon>
        <taxon>Metazoa</taxon>
        <taxon>Ecdysozoa</taxon>
        <taxon>Arthropoda</taxon>
        <taxon>Chelicerata</taxon>
        <taxon>Arachnida</taxon>
        <taxon>Araneae</taxon>
        <taxon>Araneomorphae</taxon>
        <taxon>Entelegynae</taxon>
        <taxon>Araneoidea</taxon>
        <taxon>Araneidae</taxon>
        <taxon>Caerostris</taxon>
    </lineage>
</organism>
<gene>
    <name evidence="2" type="ORF">CEXT_660121</name>
</gene>
<keyword evidence="3" id="KW-1185">Reference proteome</keyword>